<gene>
    <name evidence="3" type="ORF">SAMN04487779_1001942</name>
</gene>
<protein>
    <submittedName>
        <fullName evidence="3">PsiF repeat-containing protein</fullName>
    </submittedName>
</protein>
<organism evidence="3 4">
    <name type="scientific">Belnapia rosea</name>
    <dbReference type="NCBI Taxonomy" id="938405"/>
    <lineage>
        <taxon>Bacteria</taxon>
        <taxon>Pseudomonadati</taxon>
        <taxon>Pseudomonadota</taxon>
        <taxon>Alphaproteobacteria</taxon>
        <taxon>Acetobacterales</taxon>
        <taxon>Roseomonadaceae</taxon>
        <taxon>Belnapia</taxon>
    </lineage>
</organism>
<dbReference type="RefSeq" id="WP_090562394.1">
    <property type="nucleotide sequence ID" value="NZ_FMXZ01000003.1"/>
</dbReference>
<dbReference type="Proteomes" id="UP000198925">
    <property type="component" value="Unassembled WGS sequence"/>
</dbReference>
<dbReference type="InterPro" id="IPR011690">
    <property type="entry name" value="P_starv_induced_PsiF"/>
</dbReference>
<dbReference type="OrthoDB" id="7283944at2"/>
<evidence type="ECO:0000256" key="1">
    <source>
        <dbReference type="SAM" id="MobiDB-lite"/>
    </source>
</evidence>
<dbReference type="AlphaFoldDB" id="A0A1G6LM11"/>
<feature type="chain" id="PRO_5011672116" evidence="2">
    <location>
        <begin position="20"/>
        <end position="67"/>
    </location>
</feature>
<dbReference type="Pfam" id="PF07769">
    <property type="entry name" value="PsiF_repeat"/>
    <property type="match status" value="1"/>
</dbReference>
<evidence type="ECO:0000313" key="3">
    <source>
        <dbReference type="EMBL" id="SDC44241.1"/>
    </source>
</evidence>
<feature type="region of interest" description="Disordered" evidence="1">
    <location>
        <begin position="23"/>
        <end position="53"/>
    </location>
</feature>
<evidence type="ECO:0000313" key="4">
    <source>
        <dbReference type="Proteomes" id="UP000198925"/>
    </source>
</evidence>
<keyword evidence="2" id="KW-0732">Signal</keyword>
<dbReference type="EMBL" id="FMZX01000001">
    <property type="protein sequence ID" value="SDC44241.1"/>
    <property type="molecule type" value="Genomic_DNA"/>
</dbReference>
<reference evidence="3 4" key="1">
    <citation type="submission" date="2016-10" db="EMBL/GenBank/DDBJ databases">
        <authorList>
            <person name="de Groot N.N."/>
        </authorList>
    </citation>
    <scope>NUCLEOTIDE SEQUENCE [LARGE SCALE GENOMIC DNA]</scope>
    <source>
        <strain evidence="3 4">CPCC 100156</strain>
    </source>
</reference>
<sequence>MRPVILVLSLLLAPSLADAAERRAPSEAQRAQQAKMRSCASQASGQQLRGAPRREFMKTCLSGRATG</sequence>
<name>A0A1G6LM11_9PROT</name>
<accession>A0A1G6LM11</accession>
<evidence type="ECO:0000256" key="2">
    <source>
        <dbReference type="SAM" id="SignalP"/>
    </source>
</evidence>
<proteinExistence type="predicted"/>
<keyword evidence="4" id="KW-1185">Reference proteome</keyword>
<feature type="signal peptide" evidence="2">
    <location>
        <begin position="1"/>
        <end position="19"/>
    </location>
</feature>
<dbReference type="STRING" id="938405.SAMN02927895_01758"/>